<dbReference type="Proteomes" id="UP001152888">
    <property type="component" value="Unassembled WGS sequence"/>
</dbReference>
<keyword evidence="1" id="KW-0812">Transmembrane</keyword>
<keyword evidence="1" id="KW-1133">Transmembrane helix</keyword>
<feature type="transmembrane region" description="Helical" evidence="1">
    <location>
        <begin position="12"/>
        <end position="31"/>
    </location>
</feature>
<sequence>MNDLSCVTKKQKYLLFCMKIFTLDLHIYGYAMSLASSKRMCHICHQNFYGNDMLESTDRKYYCRACFRCKISAESSGDQKVGKAQNADEKMIPYPEIYSQHTKPRGPQTASTNTTILSKRPLQCPKADCNKFISVFTLESHFRYEHKEVPVFLTQVDARSTLEFFPKNLRYGVRNCIVLVRVIDYDFSNIMQQSSRYRQPATPRSLNHPLPQPTDTGPMMVLMAARLASCHLSIVQSSDTSDSTYTESNCTQVNAEEEPCTAQQDSEYDAGPLCPNDKVVIWLASNIPTNLSYTVAASTMNNRIRQKYFGPMMTLNESPIDLCKKGTCLILTHLHVNKMTDNGEKYLALDVVVHSPDQ</sequence>
<dbReference type="Pfam" id="PF15866">
    <property type="entry name" value="DUF4729"/>
    <property type="match status" value="1"/>
</dbReference>
<keyword evidence="1" id="KW-0472">Membrane</keyword>
<evidence type="ECO:0000313" key="4">
    <source>
        <dbReference type="Proteomes" id="UP001152888"/>
    </source>
</evidence>
<dbReference type="AlphaFoldDB" id="A0A9P0LML3"/>
<proteinExistence type="predicted"/>
<dbReference type="InterPro" id="IPR031732">
    <property type="entry name" value="DUF4729"/>
</dbReference>
<dbReference type="EMBL" id="CAKOFQ010007260">
    <property type="protein sequence ID" value="CAH1996488.1"/>
    <property type="molecule type" value="Genomic_DNA"/>
</dbReference>
<keyword evidence="4" id="KW-1185">Reference proteome</keyword>
<dbReference type="OrthoDB" id="6762376at2759"/>
<organism evidence="3 4">
    <name type="scientific">Acanthoscelides obtectus</name>
    <name type="common">Bean weevil</name>
    <name type="synonym">Bruchus obtectus</name>
    <dbReference type="NCBI Taxonomy" id="200917"/>
    <lineage>
        <taxon>Eukaryota</taxon>
        <taxon>Metazoa</taxon>
        <taxon>Ecdysozoa</taxon>
        <taxon>Arthropoda</taxon>
        <taxon>Hexapoda</taxon>
        <taxon>Insecta</taxon>
        <taxon>Pterygota</taxon>
        <taxon>Neoptera</taxon>
        <taxon>Endopterygota</taxon>
        <taxon>Coleoptera</taxon>
        <taxon>Polyphaga</taxon>
        <taxon>Cucujiformia</taxon>
        <taxon>Chrysomeloidea</taxon>
        <taxon>Chrysomelidae</taxon>
        <taxon>Bruchinae</taxon>
        <taxon>Bruchini</taxon>
        <taxon>Acanthoscelides</taxon>
    </lineage>
</organism>
<evidence type="ECO:0000259" key="2">
    <source>
        <dbReference type="Pfam" id="PF15866"/>
    </source>
</evidence>
<accession>A0A9P0LML3</accession>
<protein>
    <recommendedName>
        <fullName evidence="2">DUF4729 domain-containing protein</fullName>
    </recommendedName>
</protein>
<evidence type="ECO:0000313" key="3">
    <source>
        <dbReference type="EMBL" id="CAH1996488.1"/>
    </source>
</evidence>
<feature type="domain" description="DUF4729" evidence="2">
    <location>
        <begin position="123"/>
        <end position="342"/>
    </location>
</feature>
<reference evidence="3" key="1">
    <citation type="submission" date="2022-03" db="EMBL/GenBank/DDBJ databases">
        <authorList>
            <person name="Sayadi A."/>
        </authorList>
    </citation>
    <scope>NUCLEOTIDE SEQUENCE</scope>
</reference>
<evidence type="ECO:0000256" key="1">
    <source>
        <dbReference type="SAM" id="Phobius"/>
    </source>
</evidence>
<dbReference type="Gene3D" id="2.10.110.10">
    <property type="entry name" value="Cysteine Rich Protein"/>
    <property type="match status" value="1"/>
</dbReference>
<comment type="caution">
    <text evidence="3">The sequence shown here is derived from an EMBL/GenBank/DDBJ whole genome shotgun (WGS) entry which is preliminary data.</text>
</comment>
<gene>
    <name evidence="3" type="ORF">ACAOBT_LOCUS23238</name>
</gene>
<name>A0A9P0LML3_ACAOB</name>